<name>A0A3Q9QS66_9BACI</name>
<evidence type="ECO:0000313" key="4">
    <source>
        <dbReference type="EMBL" id="AZU61994.1"/>
    </source>
</evidence>
<organism evidence="4 5">
    <name type="scientific">Neobacillus mesonae</name>
    <dbReference type="NCBI Taxonomy" id="1193713"/>
    <lineage>
        <taxon>Bacteria</taxon>
        <taxon>Bacillati</taxon>
        <taxon>Bacillota</taxon>
        <taxon>Bacilli</taxon>
        <taxon>Bacillales</taxon>
        <taxon>Bacillaceae</taxon>
        <taxon>Neobacillus</taxon>
    </lineage>
</organism>
<accession>A0A3Q9QS66</accession>
<dbReference type="STRING" id="1193713.GCA_001636315_04888"/>
<dbReference type="PANTHER" id="PTHR42796">
    <property type="entry name" value="FUMARYLACETOACETATE HYDROLASE DOMAIN-CONTAINING PROTEIN 2A-RELATED"/>
    <property type="match status" value="1"/>
</dbReference>
<evidence type="ECO:0000256" key="1">
    <source>
        <dbReference type="ARBA" id="ARBA00010211"/>
    </source>
</evidence>
<protein>
    <submittedName>
        <fullName evidence="4">Fumarylacetoacetate hydrolase</fullName>
    </submittedName>
</protein>
<evidence type="ECO:0000313" key="5">
    <source>
        <dbReference type="Proteomes" id="UP000282892"/>
    </source>
</evidence>
<dbReference type="GO" id="GO:0016787">
    <property type="term" value="F:hydrolase activity"/>
    <property type="evidence" value="ECO:0007669"/>
    <property type="project" value="UniProtKB-KW"/>
</dbReference>
<evidence type="ECO:0000256" key="2">
    <source>
        <dbReference type="ARBA" id="ARBA00022723"/>
    </source>
</evidence>
<dbReference type="Proteomes" id="UP000282892">
    <property type="component" value="Chromosome"/>
</dbReference>
<dbReference type="Gene3D" id="3.90.850.10">
    <property type="entry name" value="Fumarylacetoacetase-like, C-terminal domain"/>
    <property type="match status" value="1"/>
</dbReference>
<dbReference type="FunFam" id="3.90.850.10:FF:000002">
    <property type="entry name" value="2-hydroxyhepta-2,4-diene-1,7-dioate isomerase"/>
    <property type="match status" value="1"/>
</dbReference>
<dbReference type="RefSeq" id="WP_127486724.1">
    <property type="nucleotide sequence ID" value="NZ_CP022572.1"/>
</dbReference>
<dbReference type="GO" id="GO:0046872">
    <property type="term" value="F:metal ion binding"/>
    <property type="evidence" value="ECO:0007669"/>
    <property type="project" value="UniProtKB-KW"/>
</dbReference>
<dbReference type="Pfam" id="PF01557">
    <property type="entry name" value="FAA_hydrolase"/>
    <property type="match status" value="1"/>
</dbReference>
<comment type="similarity">
    <text evidence="1">Belongs to the FAH family.</text>
</comment>
<dbReference type="AlphaFoldDB" id="A0A3Q9QS66"/>
<proteinExistence type="inferred from homology"/>
<dbReference type="InterPro" id="IPR036663">
    <property type="entry name" value="Fumarylacetoacetase_C_sf"/>
</dbReference>
<feature type="domain" description="Fumarylacetoacetase-like C-terminal" evidence="3">
    <location>
        <begin position="92"/>
        <end position="296"/>
    </location>
</feature>
<dbReference type="PANTHER" id="PTHR42796:SF4">
    <property type="entry name" value="FUMARYLACETOACETATE HYDROLASE DOMAIN-CONTAINING PROTEIN 2A"/>
    <property type="match status" value="1"/>
</dbReference>
<reference evidence="4 5" key="1">
    <citation type="submission" date="2017-07" db="EMBL/GenBank/DDBJ databases">
        <title>The complete genome sequence of Bacillus mesonae strain H20-5, an efficient strain improving plant abiotic stress resistance.</title>
        <authorList>
            <person name="Kim S.Y."/>
            <person name="Song H."/>
            <person name="Sang M.K."/>
            <person name="Weon H.-Y."/>
            <person name="Song J."/>
        </authorList>
    </citation>
    <scope>NUCLEOTIDE SEQUENCE [LARGE SCALE GENOMIC DNA]</scope>
    <source>
        <strain evidence="4 5">H20-5</strain>
    </source>
</reference>
<dbReference type="GO" id="GO:0016853">
    <property type="term" value="F:isomerase activity"/>
    <property type="evidence" value="ECO:0007669"/>
    <property type="project" value="UniProtKB-ARBA"/>
</dbReference>
<evidence type="ECO:0000259" key="3">
    <source>
        <dbReference type="Pfam" id="PF01557"/>
    </source>
</evidence>
<keyword evidence="2" id="KW-0479">Metal-binding</keyword>
<sequence>MRLVSYSSGSDIHLGALIGEKQILNLSSLQDFYKDRIQHTFRLPNDMKQFIEQNERALPYVEALLNCYDENDFPAGNISDVEVLAPIINPEKIICVGLNYLDHCKETNMEPPATPVIFSKYANAIIGDQAAIELPVNSSQVDFEAELAIVIGKEAKCVTAAEAEDCIFGYTIMNDVSARDHQFTDGQWTRGKSADTFAPIGPSIVTKNEVGDPHKLDISLRLNGEIMQQSNTENLIFKIPYIVSFLSQTMTLKPGDLIATGTPPGVGMGRNPQVWLKEGDHLSITIENIGTLSNVVKKYKTYANSKNNSLQTSS</sequence>
<dbReference type="OrthoDB" id="9805307at2"/>
<dbReference type="SUPFAM" id="SSF56529">
    <property type="entry name" value="FAH"/>
    <property type="match status" value="1"/>
</dbReference>
<keyword evidence="5" id="KW-1185">Reference proteome</keyword>
<gene>
    <name evidence="4" type="ORF">CHR53_12275</name>
</gene>
<dbReference type="KEGG" id="nmk:CHR53_12275"/>
<dbReference type="GO" id="GO:0019752">
    <property type="term" value="P:carboxylic acid metabolic process"/>
    <property type="evidence" value="ECO:0007669"/>
    <property type="project" value="UniProtKB-ARBA"/>
</dbReference>
<keyword evidence="4" id="KW-0378">Hydrolase</keyword>
<dbReference type="InterPro" id="IPR011234">
    <property type="entry name" value="Fumarylacetoacetase-like_C"/>
</dbReference>
<dbReference type="EMBL" id="CP022572">
    <property type="protein sequence ID" value="AZU61994.1"/>
    <property type="molecule type" value="Genomic_DNA"/>
</dbReference>
<dbReference type="InterPro" id="IPR051121">
    <property type="entry name" value="FAH"/>
</dbReference>